<proteinExistence type="inferred from homology"/>
<dbReference type="Proteomes" id="UP000520535">
    <property type="component" value="Unassembled WGS sequence"/>
</dbReference>
<keyword evidence="10" id="KW-1185">Reference proteome</keyword>
<dbReference type="Pfam" id="PF07162">
    <property type="entry name" value="B9-C2"/>
    <property type="match status" value="1"/>
</dbReference>
<comment type="caution">
    <text evidence="9">The sequence shown here is derived from an EMBL/GenBank/DDBJ whole genome shotgun (WGS) entry which is preliminary data.</text>
</comment>
<comment type="function">
    <text evidence="6">Component of the tectonic-like complex, a complex localized at the transition zone of primary cilia and acting as a barrier that prevents diffusion of transmembrane proteins between the cilia and plasma membranes.</text>
</comment>
<keyword evidence="4" id="KW-0206">Cytoskeleton</keyword>
<evidence type="ECO:0000256" key="7">
    <source>
        <dbReference type="ARBA" id="ARBA00038411"/>
    </source>
</evidence>
<name>A0A7L2VXF4_9AVES</name>
<feature type="non-terminal residue" evidence="9">
    <location>
        <position position="1"/>
    </location>
</feature>
<dbReference type="PANTHER" id="PTHR12968:SF2">
    <property type="entry name" value="B9 DOMAIN-CONTAINING PROTEIN 2"/>
    <property type="match status" value="1"/>
</dbReference>
<dbReference type="EMBL" id="VYZX01027938">
    <property type="protein sequence ID" value="NXS61979.1"/>
    <property type="molecule type" value="Genomic_DNA"/>
</dbReference>
<dbReference type="InterPro" id="IPR010796">
    <property type="entry name" value="C2_B9-type_dom"/>
</dbReference>
<evidence type="ECO:0000256" key="4">
    <source>
        <dbReference type="ARBA" id="ARBA00023212"/>
    </source>
</evidence>
<evidence type="ECO:0000256" key="5">
    <source>
        <dbReference type="ARBA" id="ARBA00023273"/>
    </source>
</evidence>
<evidence type="ECO:0000256" key="8">
    <source>
        <dbReference type="ARBA" id="ARBA00039272"/>
    </source>
</evidence>
<gene>
    <name evidence="9" type="primary">B9d2</name>
    <name evidence="9" type="ORF">BRALEP_R14182</name>
</gene>
<keyword evidence="3" id="KW-0970">Cilium biogenesis/degradation</keyword>
<dbReference type="OrthoDB" id="184109at2759"/>
<evidence type="ECO:0000313" key="10">
    <source>
        <dbReference type="Proteomes" id="UP000520535"/>
    </source>
</evidence>
<keyword evidence="2" id="KW-0963">Cytoplasm</keyword>
<evidence type="ECO:0000256" key="1">
    <source>
        <dbReference type="ARBA" id="ARBA00004120"/>
    </source>
</evidence>
<evidence type="ECO:0000256" key="2">
    <source>
        <dbReference type="ARBA" id="ARBA00022490"/>
    </source>
</evidence>
<accession>A0A7L2VXF4</accession>
<protein>
    <recommendedName>
        <fullName evidence="8">B9 domain-containing protein 2</fullName>
    </recommendedName>
</protein>
<comment type="similarity">
    <text evidence="7">Belongs to the B9D family.</text>
</comment>
<keyword evidence="5" id="KW-0966">Cell projection</keyword>
<reference evidence="9 10" key="1">
    <citation type="submission" date="2019-09" db="EMBL/GenBank/DDBJ databases">
        <title>Bird 10,000 Genomes (B10K) Project - Family phase.</title>
        <authorList>
            <person name="Zhang G."/>
        </authorList>
    </citation>
    <scope>NUCLEOTIDE SEQUENCE [LARGE SCALE GENOMIC DNA]</scope>
    <source>
        <strain evidence="9">B10K-DU-012-52</strain>
    </source>
</reference>
<dbReference type="GO" id="GO:0036038">
    <property type="term" value="C:MKS complex"/>
    <property type="evidence" value="ECO:0007669"/>
    <property type="project" value="TreeGrafter"/>
</dbReference>
<organism evidence="9 10">
    <name type="scientific">Brachypteracias leptosomus</name>
    <name type="common">short-legged ground-roller</name>
    <dbReference type="NCBI Taxonomy" id="135165"/>
    <lineage>
        <taxon>Eukaryota</taxon>
        <taxon>Metazoa</taxon>
        <taxon>Chordata</taxon>
        <taxon>Craniata</taxon>
        <taxon>Vertebrata</taxon>
        <taxon>Euteleostomi</taxon>
        <taxon>Archelosauria</taxon>
        <taxon>Archosauria</taxon>
        <taxon>Dinosauria</taxon>
        <taxon>Saurischia</taxon>
        <taxon>Theropoda</taxon>
        <taxon>Coelurosauria</taxon>
        <taxon>Aves</taxon>
        <taxon>Neognathae</taxon>
        <taxon>Neoaves</taxon>
        <taxon>Telluraves</taxon>
        <taxon>Coraciimorphae</taxon>
        <taxon>Coraciiformes</taxon>
        <taxon>Brachypteraciidae</taxon>
        <taxon>Brachypteracias</taxon>
    </lineage>
</organism>
<evidence type="ECO:0000256" key="6">
    <source>
        <dbReference type="ARBA" id="ARBA00037672"/>
    </source>
</evidence>
<dbReference type="GO" id="GO:0060271">
    <property type="term" value="P:cilium assembly"/>
    <property type="evidence" value="ECO:0007669"/>
    <property type="project" value="TreeGrafter"/>
</dbReference>
<sequence length="121" mass="13459">GSAWKLLSGSTSGQTQVDDPQADDVAYWSHPLDVHWATKGLQGSWPKILLQVWHQDELGRCEVLGYGVCPVPATPGDHILTCDTWRPRGTWDQRWRSWFLGGGPQLLAPESAAPAPDRFRL</sequence>
<evidence type="ECO:0000256" key="3">
    <source>
        <dbReference type="ARBA" id="ARBA00022794"/>
    </source>
</evidence>
<dbReference type="AlphaFoldDB" id="A0A7L2VXF4"/>
<dbReference type="PANTHER" id="PTHR12968">
    <property type="entry name" value="B9 DOMAIN-CONTAINING"/>
    <property type="match status" value="1"/>
</dbReference>
<dbReference type="PROSITE" id="PS51381">
    <property type="entry name" value="C2_B9"/>
    <property type="match status" value="1"/>
</dbReference>
<feature type="non-terminal residue" evidence="9">
    <location>
        <position position="121"/>
    </location>
</feature>
<evidence type="ECO:0000313" key="9">
    <source>
        <dbReference type="EMBL" id="NXS61979.1"/>
    </source>
</evidence>
<comment type="subcellular location">
    <subcellularLocation>
        <location evidence="1">Cytoplasm</location>
        <location evidence="1">Cytoskeleton</location>
        <location evidence="1">Cilium basal body</location>
    </subcellularLocation>
</comment>